<dbReference type="SMART" id="SM00880">
    <property type="entry name" value="CHAD"/>
    <property type="match status" value="1"/>
</dbReference>
<dbReference type="EMBL" id="JAUCGM010000272">
    <property type="protein sequence ID" value="MDM8562747.1"/>
    <property type="molecule type" value="Genomic_DNA"/>
</dbReference>
<evidence type="ECO:0000259" key="1">
    <source>
        <dbReference type="PROSITE" id="PS51708"/>
    </source>
</evidence>
<name>A0ABT7VT52_9GAMM</name>
<gene>
    <name evidence="2" type="ORF">QUF54_05275</name>
</gene>
<proteinExistence type="predicted"/>
<dbReference type="Pfam" id="PF05235">
    <property type="entry name" value="CHAD"/>
    <property type="match status" value="1"/>
</dbReference>
<accession>A0ABT7VT52</accession>
<dbReference type="InterPro" id="IPR007899">
    <property type="entry name" value="CHAD_dom"/>
</dbReference>
<evidence type="ECO:0000313" key="2">
    <source>
        <dbReference type="EMBL" id="MDM8562747.1"/>
    </source>
</evidence>
<feature type="non-terminal residue" evidence="2">
    <location>
        <position position="1"/>
    </location>
</feature>
<protein>
    <submittedName>
        <fullName evidence="2">CHAD domain-containing protein</fullName>
    </submittedName>
</protein>
<dbReference type="PANTHER" id="PTHR39339">
    <property type="entry name" value="SLR1444 PROTEIN"/>
    <property type="match status" value="1"/>
</dbReference>
<feature type="domain" description="CHAD" evidence="1">
    <location>
        <begin position="1"/>
        <end position="253"/>
    </location>
</feature>
<dbReference type="PANTHER" id="PTHR39339:SF1">
    <property type="entry name" value="CHAD DOMAIN-CONTAINING PROTEIN"/>
    <property type="match status" value="1"/>
</dbReference>
<organism evidence="2 3">
    <name type="scientific">Candidatus Marithioploca araucensis</name>
    <dbReference type="NCBI Taxonomy" id="70273"/>
    <lineage>
        <taxon>Bacteria</taxon>
        <taxon>Pseudomonadati</taxon>
        <taxon>Pseudomonadota</taxon>
        <taxon>Gammaproteobacteria</taxon>
        <taxon>Thiotrichales</taxon>
        <taxon>Thiotrichaceae</taxon>
        <taxon>Candidatus Marithioploca</taxon>
    </lineage>
</organism>
<evidence type="ECO:0000313" key="3">
    <source>
        <dbReference type="Proteomes" id="UP001171945"/>
    </source>
</evidence>
<dbReference type="Proteomes" id="UP001171945">
    <property type="component" value="Unassembled WGS sequence"/>
</dbReference>
<sequence length="255" mass="29961">VHQMRVALRRLRSCLSLYNPLIPNKLSSKIGKKIKWITDVLGVARDWDVFALSLQKMQPASSSPSHQGLEELKTRVAYFQKRAYINVRDALRSPRYSRLLLSLAQWLTQRGWRTQLKKIARQRLDSPVKDFASQMLQSHYQHICQQGENFTELNTEQRHELRISIKKMVYGTRFFAELYPRKIVRPYAKNLSQLQDELGILNDVNVANDLLNKTGLDENAPARHFLNGWYAHQQVNHLTRLEVAWQTFLEQKIYF</sequence>
<dbReference type="InterPro" id="IPR038186">
    <property type="entry name" value="CHAD_dom_sf"/>
</dbReference>
<comment type="caution">
    <text evidence="2">The sequence shown here is derived from an EMBL/GenBank/DDBJ whole genome shotgun (WGS) entry which is preliminary data.</text>
</comment>
<keyword evidence="3" id="KW-1185">Reference proteome</keyword>
<reference evidence="2" key="1">
    <citation type="submission" date="2023-06" db="EMBL/GenBank/DDBJ databases">
        <title>Uncultivated large filamentous bacteria from sulfidic sediments reveal new species and different genomic features in energy metabolism and defense.</title>
        <authorList>
            <person name="Fonseca A."/>
        </authorList>
    </citation>
    <scope>NUCLEOTIDE SEQUENCE</scope>
    <source>
        <strain evidence="2">HSG4</strain>
    </source>
</reference>
<dbReference type="Gene3D" id="1.40.20.10">
    <property type="entry name" value="CHAD domain"/>
    <property type="match status" value="1"/>
</dbReference>
<dbReference type="PROSITE" id="PS51708">
    <property type="entry name" value="CHAD"/>
    <property type="match status" value="1"/>
</dbReference>